<keyword evidence="6 7" id="KW-0472">Membrane</keyword>
<feature type="transmembrane region" description="Helical" evidence="7">
    <location>
        <begin position="184"/>
        <end position="203"/>
    </location>
</feature>
<evidence type="ECO:0000256" key="4">
    <source>
        <dbReference type="ARBA" id="ARBA00022692"/>
    </source>
</evidence>
<sequence length="243" mass="25430">MPFESPTPPAVSTQAAGAPDPSPTGRRRIDPRAIRSAVILSVVVAVVLVGSYVIPLPSVAGLRTWGEQFGSAFVVVFFAAYAVVTIAPIPRTTFTVTSGILFGPVVGFTGAMIASTTAALLSFWLVRALGREKVRPYLKKPVVAAVEYRLSHRGWLAVGSLRLIAACPFSVANYCSGLSSVRTLPYLVASVIGMAPGTAAVVFLGDALTGQRNPLMLALSGALFALGIIGLVLDARLPVPDRR</sequence>
<dbReference type="PANTHER" id="PTHR12677:SF59">
    <property type="entry name" value="GOLGI APPARATUS MEMBRANE PROTEIN TVP38-RELATED"/>
    <property type="match status" value="1"/>
</dbReference>
<gene>
    <name evidence="10" type="ORF">GORHZ_227_00030</name>
</gene>
<feature type="transmembrane region" description="Helical" evidence="7">
    <location>
        <begin position="69"/>
        <end position="89"/>
    </location>
</feature>
<evidence type="ECO:0000313" key="11">
    <source>
        <dbReference type="Proteomes" id="UP000008363"/>
    </source>
</evidence>
<protein>
    <recommendedName>
        <fullName evidence="7">TVP38/TMEM64 family membrane protein</fullName>
    </recommendedName>
</protein>
<accession>K6X3X6</accession>
<feature type="domain" description="VTT" evidence="9">
    <location>
        <begin position="89"/>
        <end position="206"/>
    </location>
</feature>
<comment type="subcellular location">
    <subcellularLocation>
        <location evidence="1 7">Cell membrane</location>
        <topology evidence="1 7">Multi-pass membrane protein</topology>
    </subcellularLocation>
</comment>
<keyword evidence="3 7" id="KW-1003">Cell membrane</keyword>
<dbReference type="InterPro" id="IPR032816">
    <property type="entry name" value="VTT_dom"/>
</dbReference>
<evidence type="ECO:0000256" key="7">
    <source>
        <dbReference type="RuleBase" id="RU366058"/>
    </source>
</evidence>
<comment type="caution">
    <text evidence="10">The sequence shown here is derived from an EMBL/GenBank/DDBJ whole genome shotgun (WGS) entry which is preliminary data.</text>
</comment>
<evidence type="ECO:0000256" key="5">
    <source>
        <dbReference type="ARBA" id="ARBA00022989"/>
    </source>
</evidence>
<reference evidence="10 11" key="1">
    <citation type="submission" date="2012-08" db="EMBL/GenBank/DDBJ databases">
        <title>Whole genome shotgun sequence of Gordonia rhizosphera NBRC 16068.</title>
        <authorList>
            <person name="Takarada H."/>
            <person name="Isaki S."/>
            <person name="Hosoyama A."/>
            <person name="Tsuchikane K."/>
            <person name="Katsumata H."/>
            <person name="Baba S."/>
            <person name="Ohji S."/>
            <person name="Yamazaki S."/>
            <person name="Fujita N."/>
        </authorList>
    </citation>
    <scope>NUCLEOTIDE SEQUENCE [LARGE SCALE GENOMIC DNA]</scope>
    <source>
        <strain evidence="10 11">NBRC 16068</strain>
    </source>
</reference>
<keyword evidence="5 7" id="KW-1133">Transmembrane helix</keyword>
<evidence type="ECO:0000313" key="10">
    <source>
        <dbReference type="EMBL" id="GAB93514.1"/>
    </source>
</evidence>
<evidence type="ECO:0000256" key="8">
    <source>
        <dbReference type="SAM" id="MobiDB-lite"/>
    </source>
</evidence>
<name>K6X3X6_9ACTN</name>
<evidence type="ECO:0000259" key="9">
    <source>
        <dbReference type="Pfam" id="PF09335"/>
    </source>
</evidence>
<dbReference type="RefSeq" id="WP_006338818.1">
    <property type="nucleotide sequence ID" value="NZ_BAHC01000227.1"/>
</dbReference>
<feature type="region of interest" description="Disordered" evidence="8">
    <location>
        <begin position="1"/>
        <end position="27"/>
    </location>
</feature>
<dbReference type="GO" id="GO:0005886">
    <property type="term" value="C:plasma membrane"/>
    <property type="evidence" value="ECO:0007669"/>
    <property type="project" value="UniProtKB-SubCell"/>
</dbReference>
<dbReference type="Proteomes" id="UP000008363">
    <property type="component" value="Unassembled WGS sequence"/>
</dbReference>
<feature type="transmembrane region" description="Helical" evidence="7">
    <location>
        <begin position="33"/>
        <end position="54"/>
    </location>
</feature>
<keyword evidence="11" id="KW-1185">Reference proteome</keyword>
<dbReference type="STRING" id="1108045.GORHZ_227_00030"/>
<evidence type="ECO:0000256" key="6">
    <source>
        <dbReference type="ARBA" id="ARBA00023136"/>
    </source>
</evidence>
<dbReference type="InterPro" id="IPR015414">
    <property type="entry name" value="TMEM64"/>
</dbReference>
<dbReference type="AlphaFoldDB" id="K6X3X6"/>
<feature type="transmembrane region" description="Helical" evidence="7">
    <location>
        <begin position="101"/>
        <end position="126"/>
    </location>
</feature>
<dbReference type="PANTHER" id="PTHR12677">
    <property type="entry name" value="GOLGI APPARATUS MEMBRANE PROTEIN TVP38-RELATED"/>
    <property type="match status" value="1"/>
</dbReference>
<comment type="similarity">
    <text evidence="2 7">Belongs to the TVP38/TMEM64 family.</text>
</comment>
<feature type="transmembrane region" description="Helical" evidence="7">
    <location>
        <begin position="215"/>
        <end position="233"/>
    </location>
</feature>
<evidence type="ECO:0000256" key="3">
    <source>
        <dbReference type="ARBA" id="ARBA00022475"/>
    </source>
</evidence>
<proteinExistence type="inferred from homology"/>
<dbReference type="eggNOG" id="COG0398">
    <property type="taxonomic scope" value="Bacteria"/>
</dbReference>
<keyword evidence="4 7" id="KW-0812">Transmembrane</keyword>
<dbReference type="Pfam" id="PF09335">
    <property type="entry name" value="VTT_dom"/>
    <property type="match status" value="1"/>
</dbReference>
<evidence type="ECO:0000256" key="1">
    <source>
        <dbReference type="ARBA" id="ARBA00004651"/>
    </source>
</evidence>
<organism evidence="10 11">
    <name type="scientific">Gordonia rhizosphera NBRC 16068</name>
    <dbReference type="NCBI Taxonomy" id="1108045"/>
    <lineage>
        <taxon>Bacteria</taxon>
        <taxon>Bacillati</taxon>
        <taxon>Actinomycetota</taxon>
        <taxon>Actinomycetes</taxon>
        <taxon>Mycobacteriales</taxon>
        <taxon>Gordoniaceae</taxon>
        <taxon>Gordonia</taxon>
    </lineage>
</organism>
<evidence type="ECO:0000256" key="2">
    <source>
        <dbReference type="ARBA" id="ARBA00008640"/>
    </source>
</evidence>
<dbReference type="EMBL" id="BAHC01000227">
    <property type="protein sequence ID" value="GAB93514.1"/>
    <property type="molecule type" value="Genomic_DNA"/>
</dbReference>